<keyword evidence="1" id="KW-1133">Transmembrane helix</keyword>
<proteinExistence type="predicted"/>
<evidence type="ECO:0000259" key="2">
    <source>
        <dbReference type="Pfam" id="PF06580"/>
    </source>
</evidence>
<dbReference type="InterPro" id="IPR010559">
    <property type="entry name" value="Sig_transdc_His_kin_internal"/>
</dbReference>
<sequence>MLFSPTPSKSLTFYTSPFGLRDLIAYTLLIVYFYCNYFIFIPRLYFTKKFWAFGSITLGCFILVVWVPIFILHQLYSFPDWQAKVPVADTGFITHTKGPLPMQDVHPLRDSAYHPVKPPFGHGTGFWPDNGGHHPWPDRRDEVRKYFIFGEIGHSIFLFIAVLLFSLIIRIVNRWKQTEKQRLLAELSNLKAQINPHFLFNALNSIYALSLEKSDQAPNAVIRLSGMMRYVIYEAGKEWVPLEMEMNYLRDYIALQQMRFGHTVSLTFTVTGSAQGKHIAPLILIPFVENAFKHGVNPEEDSIIRIAVTITENALSLQVFNHKVHVKHYEANGGGIGLDNTRKRLHIIYPGQHELSIADAATDYTVLLILSRL</sequence>
<dbReference type="GO" id="GO:0000155">
    <property type="term" value="F:phosphorelay sensor kinase activity"/>
    <property type="evidence" value="ECO:0007669"/>
    <property type="project" value="InterPro"/>
</dbReference>
<dbReference type="Proteomes" id="UP000244450">
    <property type="component" value="Unassembled WGS sequence"/>
</dbReference>
<feature type="transmembrane region" description="Helical" evidence="1">
    <location>
        <begin position="23"/>
        <end position="41"/>
    </location>
</feature>
<reference evidence="3 4" key="1">
    <citation type="submission" date="2018-04" db="EMBL/GenBank/DDBJ databases">
        <title>Chitinophaga fuyangensis sp. nov., isolated from soil in a chemical factory.</title>
        <authorList>
            <person name="Chen K."/>
        </authorList>
    </citation>
    <scope>NUCLEOTIDE SEQUENCE [LARGE SCALE GENOMIC DNA]</scope>
    <source>
        <strain evidence="3 4">LY-1</strain>
    </source>
</reference>
<evidence type="ECO:0000313" key="3">
    <source>
        <dbReference type="EMBL" id="PUZ25872.1"/>
    </source>
</evidence>
<dbReference type="AlphaFoldDB" id="A0A2T7BHX6"/>
<dbReference type="SUPFAM" id="SSF55874">
    <property type="entry name" value="ATPase domain of HSP90 chaperone/DNA topoisomerase II/histidine kinase"/>
    <property type="match status" value="1"/>
</dbReference>
<keyword evidence="1" id="KW-0472">Membrane</keyword>
<dbReference type="PANTHER" id="PTHR34220:SF7">
    <property type="entry name" value="SENSOR HISTIDINE KINASE YPDA"/>
    <property type="match status" value="1"/>
</dbReference>
<dbReference type="EMBL" id="QCYK01000002">
    <property type="protein sequence ID" value="PUZ25872.1"/>
    <property type="molecule type" value="Genomic_DNA"/>
</dbReference>
<feature type="transmembrane region" description="Helical" evidence="1">
    <location>
        <begin position="50"/>
        <end position="71"/>
    </location>
</feature>
<keyword evidence="3" id="KW-0418">Kinase</keyword>
<evidence type="ECO:0000256" key="1">
    <source>
        <dbReference type="SAM" id="Phobius"/>
    </source>
</evidence>
<dbReference type="InterPro" id="IPR036890">
    <property type="entry name" value="HATPase_C_sf"/>
</dbReference>
<comment type="caution">
    <text evidence="3">The sequence shown here is derived from an EMBL/GenBank/DDBJ whole genome shotgun (WGS) entry which is preliminary data.</text>
</comment>
<keyword evidence="3" id="KW-0808">Transferase</keyword>
<dbReference type="GO" id="GO:0016020">
    <property type="term" value="C:membrane"/>
    <property type="evidence" value="ECO:0007669"/>
    <property type="project" value="InterPro"/>
</dbReference>
<name>A0A2T7BHX6_9BACT</name>
<protein>
    <submittedName>
        <fullName evidence="3">Sensor histidine kinase</fullName>
    </submittedName>
</protein>
<gene>
    <name evidence="3" type="ORF">DCC81_16610</name>
</gene>
<feature type="transmembrane region" description="Helical" evidence="1">
    <location>
        <begin position="146"/>
        <end position="172"/>
    </location>
</feature>
<feature type="domain" description="Signal transduction histidine kinase internal region" evidence="2">
    <location>
        <begin position="185"/>
        <end position="262"/>
    </location>
</feature>
<keyword evidence="4" id="KW-1185">Reference proteome</keyword>
<evidence type="ECO:0000313" key="4">
    <source>
        <dbReference type="Proteomes" id="UP000244450"/>
    </source>
</evidence>
<dbReference type="InterPro" id="IPR050640">
    <property type="entry name" value="Bact_2-comp_sensor_kinase"/>
</dbReference>
<dbReference type="Pfam" id="PF06580">
    <property type="entry name" value="His_kinase"/>
    <property type="match status" value="1"/>
</dbReference>
<dbReference type="Gene3D" id="3.30.565.10">
    <property type="entry name" value="Histidine kinase-like ATPase, C-terminal domain"/>
    <property type="match status" value="1"/>
</dbReference>
<keyword evidence="1" id="KW-0812">Transmembrane</keyword>
<dbReference type="PANTHER" id="PTHR34220">
    <property type="entry name" value="SENSOR HISTIDINE KINASE YPDA"/>
    <property type="match status" value="1"/>
</dbReference>
<accession>A0A2T7BHX6</accession>
<organism evidence="3 4">
    <name type="scientific">Chitinophaga parva</name>
    <dbReference type="NCBI Taxonomy" id="2169414"/>
    <lineage>
        <taxon>Bacteria</taxon>
        <taxon>Pseudomonadati</taxon>
        <taxon>Bacteroidota</taxon>
        <taxon>Chitinophagia</taxon>
        <taxon>Chitinophagales</taxon>
        <taxon>Chitinophagaceae</taxon>
        <taxon>Chitinophaga</taxon>
    </lineage>
</organism>